<dbReference type="EC" id="2.10.1.1" evidence="1"/>
<dbReference type="InterPro" id="IPR038987">
    <property type="entry name" value="MoeA-like"/>
</dbReference>
<keyword evidence="1" id="KW-0479">Metal-binding</keyword>
<dbReference type="SUPFAM" id="SSF53218">
    <property type="entry name" value="Molybdenum cofactor biosynthesis proteins"/>
    <property type="match status" value="1"/>
</dbReference>
<name>A0AA35G8U0_9FIRM</name>
<organism evidence="3 4">
    <name type="scientific">Caldinitratiruptor microaerophilus</name>
    <dbReference type="NCBI Taxonomy" id="671077"/>
    <lineage>
        <taxon>Bacteria</taxon>
        <taxon>Bacillati</taxon>
        <taxon>Bacillota</taxon>
        <taxon>Clostridia</taxon>
        <taxon>Eubacteriales</taxon>
        <taxon>Symbiobacteriaceae</taxon>
        <taxon>Caldinitratiruptor</taxon>
    </lineage>
</organism>
<keyword evidence="1" id="KW-0500">Molybdenum</keyword>
<evidence type="ECO:0000259" key="2">
    <source>
        <dbReference type="SMART" id="SM00852"/>
    </source>
</evidence>
<dbReference type="GO" id="GO:0006777">
    <property type="term" value="P:Mo-molybdopterin cofactor biosynthetic process"/>
    <property type="evidence" value="ECO:0007669"/>
    <property type="project" value="UniProtKB-UniRule"/>
</dbReference>
<evidence type="ECO:0000256" key="1">
    <source>
        <dbReference type="RuleBase" id="RU365090"/>
    </source>
</evidence>
<dbReference type="AlphaFoldDB" id="A0AA35G8U0"/>
<keyword evidence="1" id="KW-0808">Transferase</keyword>
<evidence type="ECO:0000313" key="4">
    <source>
        <dbReference type="Proteomes" id="UP001163687"/>
    </source>
</evidence>
<sequence length="322" mass="34233">MEEAVGLVLGHDLTRIVPGQSKGPAFRRGHVIRPEDVPVLLSMGKEHIYILEVPPGHLHEEEAALRVARALAGSGVRLVGPDEGKMNLQAEHDGLLRVDVDRLRRINAIGEVQVATAFDRRPVRAGDTVAGTRVTPLVIEESQVLAAEAIGREGPVIRVLPYRPLKVGIVVTGSEVYKGRIADAFGPVVEAKVSALGGQVIYKTLSDDQPAMTAGKIREALEQGAELICVTGGMSVDPDDATPGAIRQSGARVVTYGAPVLPGSMFLLAYIGTVPVMGLPGAVMHEAVTIFDHVLPRLMAGEVLTKADFVEMGHGGLLSKRW</sequence>
<comment type="cofactor">
    <cofactor evidence="1">
        <name>Mg(2+)</name>
        <dbReference type="ChEBI" id="CHEBI:18420"/>
    </cofactor>
</comment>
<comment type="similarity">
    <text evidence="1">Belongs to the MoeA family.</text>
</comment>
<gene>
    <name evidence="3" type="ORF">caldi_25060</name>
</gene>
<dbReference type="GO" id="GO:0046872">
    <property type="term" value="F:metal ion binding"/>
    <property type="evidence" value="ECO:0007669"/>
    <property type="project" value="UniProtKB-UniRule"/>
</dbReference>
<dbReference type="Proteomes" id="UP001163687">
    <property type="component" value="Chromosome"/>
</dbReference>
<dbReference type="CDD" id="cd03522">
    <property type="entry name" value="MoeA_like"/>
    <property type="match status" value="1"/>
</dbReference>
<reference evidence="3" key="1">
    <citation type="submission" date="2022-03" db="EMBL/GenBank/DDBJ databases">
        <title>Complete genome sequence of Caldinitratiruptor microaerophilus.</title>
        <authorList>
            <person name="Mukaiyama R."/>
            <person name="Nishiyama T."/>
            <person name="Ueda K."/>
        </authorList>
    </citation>
    <scope>NUCLEOTIDE SEQUENCE</scope>
    <source>
        <strain evidence="3">JCM 16183</strain>
    </source>
</reference>
<proteinExistence type="inferred from homology"/>
<dbReference type="InterPro" id="IPR036425">
    <property type="entry name" value="MoaB/Mog-like_dom_sf"/>
</dbReference>
<evidence type="ECO:0000313" key="3">
    <source>
        <dbReference type="EMBL" id="BDG61416.1"/>
    </source>
</evidence>
<keyword evidence="4" id="KW-1185">Reference proteome</keyword>
<keyword evidence="1" id="KW-0460">Magnesium</keyword>
<dbReference type="PANTHER" id="PTHR10192:SF28">
    <property type="entry name" value="MOLYBDOPTERIN MOLYBDENUMTRANSFERASE"/>
    <property type="match status" value="1"/>
</dbReference>
<dbReference type="EMBL" id="AP025628">
    <property type="protein sequence ID" value="BDG61416.1"/>
    <property type="molecule type" value="Genomic_DNA"/>
</dbReference>
<dbReference type="GO" id="GO:0061599">
    <property type="term" value="F:molybdopterin molybdotransferase activity"/>
    <property type="evidence" value="ECO:0007669"/>
    <property type="project" value="UniProtKB-UniRule"/>
</dbReference>
<keyword evidence="1" id="KW-0501">Molybdenum cofactor biosynthesis</keyword>
<dbReference type="KEGG" id="cmic:caldi_25060"/>
<accession>A0AA35G8U0</accession>
<dbReference type="Pfam" id="PF00994">
    <property type="entry name" value="MoCF_biosynth"/>
    <property type="match status" value="1"/>
</dbReference>
<dbReference type="Gene3D" id="3.40.980.10">
    <property type="entry name" value="MoaB/Mog-like domain"/>
    <property type="match status" value="1"/>
</dbReference>
<dbReference type="GO" id="GO:0005829">
    <property type="term" value="C:cytosol"/>
    <property type="evidence" value="ECO:0007669"/>
    <property type="project" value="TreeGrafter"/>
</dbReference>
<dbReference type="SMART" id="SM00852">
    <property type="entry name" value="MoCF_biosynth"/>
    <property type="match status" value="1"/>
</dbReference>
<feature type="domain" description="MoaB/Mog" evidence="2">
    <location>
        <begin position="168"/>
        <end position="300"/>
    </location>
</feature>
<comment type="function">
    <text evidence="1">Catalyzes the insertion of molybdate into adenylated molybdopterin with the concomitant release of AMP.</text>
</comment>
<dbReference type="InterPro" id="IPR001453">
    <property type="entry name" value="MoaB/Mog_dom"/>
</dbReference>
<comment type="pathway">
    <text evidence="1">Cofactor biosynthesis; molybdopterin biosynthesis.</text>
</comment>
<comment type="catalytic activity">
    <reaction evidence="1">
        <text>adenylyl-molybdopterin + molybdate = Mo-molybdopterin + AMP + H(+)</text>
        <dbReference type="Rhea" id="RHEA:35047"/>
        <dbReference type="ChEBI" id="CHEBI:15378"/>
        <dbReference type="ChEBI" id="CHEBI:36264"/>
        <dbReference type="ChEBI" id="CHEBI:62727"/>
        <dbReference type="ChEBI" id="CHEBI:71302"/>
        <dbReference type="ChEBI" id="CHEBI:456215"/>
    </reaction>
</comment>
<dbReference type="PANTHER" id="PTHR10192">
    <property type="entry name" value="MOLYBDOPTERIN BIOSYNTHESIS PROTEIN"/>
    <property type="match status" value="1"/>
</dbReference>
<protein>
    <recommendedName>
        <fullName evidence="1">Molybdopterin molybdenumtransferase</fullName>
        <ecNumber evidence="1">2.10.1.1</ecNumber>
    </recommendedName>
</protein>